<feature type="region of interest" description="Disordered" evidence="1">
    <location>
        <begin position="1"/>
        <end position="37"/>
    </location>
</feature>
<feature type="domain" description="DUF2786" evidence="2">
    <location>
        <begin position="213"/>
        <end position="250"/>
    </location>
</feature>
<dbReference type="Proteomes" id="UP000553209">
    <property type="component" value="Unassembled WGS sequence"/>
</dbReference>
<gene>
    <name evidence="4" type="ORF">HGB44_22180</name>
</gene>
<feature type="domain" description="DUF7168" evidence="3">
    <location>
        <begin position="278"/>
        <end position="384"/>
    </location>
</feature>
<keyword evidence="5" id="KW-1185">Reference proteome</keyword>
<reference evidence="4 5" key="1">
    <citation type="submission" date="2020-04" db="EMBL/GenBank/DDBJ databases">
        <title>MicrobeNet Type strains.</title>
        <authorList>
            <person name="Nicholson A.C."/>
        </authorList>
    </citation>
    <scope>NUCLEOTIDE SEQUENCE [LARGE SCALE GENOMIC DNA]</scope>
    <source>
        <strain evidence="4 5">ATCC 23612</strain>
    </source>
</reference>
<evidence type="ECO:0000256" key="1">
    <source>
        <dbReference type="SAM" id="MobiDB-lite"/>
    </source>
</evidence>
<evidence type="ECO:0000313" key="5">
    <source>
        <dbReference type="Proteomes" id="UP000553209"/>
    </source>
</evidence>
<organism evidence="4 5">
    <name type="scientific">Nocardiopsis alborubida</name>
    <dbReference type="NCBI Taxonomy" id="146802"/>
    <lineage>
        <taxon>Bacteria</taxon>
        <taxon>Bacillati</taxon>
        <taxon>Actinomycetota</taxon>
        <taxon>Actinomycetes</taxon>
        <taxon>Streptosporangiales</taxon>
        <taxon>Nocardiopsidaceae</taxon>
        <taxon>Nocardiopsis</taxon>
    </lineage>
</organism>
<dbReference type="Pfam" id="PF23771">
    <property type="entry name" value="DUF7168"/>
    <property type="match status" value="1"/>
</dbReference>
<protein>
    <submittedName>
        <fullName evidence="4">DUF2786 domain-containing protein</fullName>
    </submittedName>
</protein>
<accession>A0A7X6RS69</accession>
<dbReference type="EMBL" id="JAAXPG010000023">
    <property type="protein sequence ID" value="NKZ00359.1"/>
    <property type="molecule type" value="Genomic_DNA"/>
</dbReference>
<comment type="caution">
    <text evidence="4">The sequence shown here is derived from an EMBL/GenBank/DDBJ whole genome shotgun (WGS) entry which is preliminary data.</text>
</comment>
<evidence type="ECO:0000259" key="2">
    <source>
        <dbReference type="Pfam" id="PF10979"/>
    </source>
</evidence>
<dbReference type="AlphaFoldDB" id="A0A7X6RS69"/>
<dbReference type="InterPro" id="IPR024498">
    <property type="entry name" value="DUF2786"/>
</dbReference>
<dbReference type="InterPro" id="IPR055592">
    <property type="entry name" value="DUF7168"/>
</dbReference>
<evidence type="ECO:0000259" key="3">
    <source>
        <dbReference type="Pfam" id="PF23771"/>
    </source>
</evidence>
<dbReference type="Pfam" id="PF10979">
    <property type="entry name" value="DUF2786"/>
    <property type="match status" value="1"/>
</dbReference>
<feature type="compositionally biased region" description="Basic residues" evidence="1">
    <location>
        <begin position="1"/>
        <end position="11"/>
    </location>
</feature>
<sequence>MGKKGRGRQRGGGRQAAGRGAEPWAGPAPGDSPERVVSEAVDALVLGREGGGVDLAAARLADSEDPAWAGAADRAVRDALLAGVASAWARGWQPAETVRQAGRALDPVAAAVCADAVAADLARHSPAAVDPRWTAQVRELGASPSWGGAGAYLAHVGAEHGLLRFEAVETALRLLAALRVLPPVHRLCPPPGTFRPRPEGAARTAEAVDQGKLARVRALLAKAESTEFPSEAEALSARAQELMARHSIDRALLSEEPGQASEAASGRRLPVDAPYDEHKAVLLHEVAEANHCRAVWDRELGLCTVMGFPGDVEAVDLMFTSLLVQAETAMRTSGSVRDRSGRAAGRAFRASFMSAFAVRVGERLVESARAAEEAAAAETGTDLVPVFAAREREVEAAVAEAFGELTYSRVRGPASEDGWYEGLAAADAASLGAHRRVTDR</sequence>
<dbReference type="RefSeq" id="WP_061081647.1">
    <property type="nucleotide sequence ID" value="NZ_JAAXPG010000023.1"/>
</dbReference>
<name>A0A7X6RS69_9ACTN</name>
<proteinExistence type="predicted"/>
<evidence type="ECO:0000313" key="4">
    <source>
        <dbReference type="EMBL" id="NKZ00359.1"/>
    </source>
</evidence>